<accession>A0ABT4XHR9</accession>
<feature type="chain" id="PRO_5045174631" evidence="2">
    <location>
        <begin position="36"/>
        <end position="161"/>
    </location>
</feature>
<feature type="signal peptide" evidence="2">
    <location>
        <begin position="1"/>
        <end position="35"/>
    </location>
</feature>
<dbReference type="EMBL" id="JAQJZJ010000007">
    <property type="protein sequence ID" value="MDA7087769.1"/>
    <property type="molecule type" value="Genomic_DNA"/>
</dbReference>
<feature type="region of interest" description="Disordered" evidence="1">
    <location>
        <begin position="58"/>
        <end position="78"/>
    </location>
</feature>
<protein>
    <submittedName>
        <fullName evidence="3">DUF1499 domain-containing protein</fullName>
    </submittedName>
</protein>
<gene>
    <name evidence="3" type="ORF">PH586_15370</name>
</gene>
<evidence type="ECO:0000313" key="3">
    <source>
        <dbReference type="EMBL" id="MDA7087769.1"/>
    </source>
</evidence>
<evidence type="ECO:0000313" key="4">
    <source>
        <dbReference type="Proteomes" id="UP001212042"/>
    </source>
</evidence>
<dbReference type="PANTHER" id="PTHR34801">
    <property type="entry name" value="EXPRESSED PROTEIN"/>
    <property type="match status" value="1"/>
</dbReference>
<dbReference type="PIRSF" id="PIRSF026426">
    <property type="entry name" value="DUF1499"/>
    <property type="match status" value="1"/>
</dbReference>
<dbReference type="PANTHER" id="PTHR34801:SF6">
    <property type="entry name" value="SLL1620 PROTEIN"/>
    <property type="match status" value="1"/>
</dbReference>
<evidence type="ECO:0000256" key="2">
    <source>
        <dbReference type="SAM" id="SignalP"/>
    </source>
</evidence>
<name>A0ABT4XHR9_9PSED</name>
<proteinExistence type="predicted"/>
<evidence type="ECO:0000256" key="1">
    <source>
        <dbReference type="SAM" id="MobiDB-lite"/>
    </source>
</evidence>
<comment type="caution">
    <text evidence="3">The sequence shown here is derived from an EMBL/GenBank/DDBJ whole genome shotgun (WGS) entry which is preliminary data.</text>
</comment>
<reference evidence="3 4" key="1">
    <citation type="submission" date="2023-01" db="EMBL/GenBank/DDBJ databases">
        <title>Pseudomonas SA3-5T sp. nov., isolated from tidal flat sediment.</title>
        <authorList>
            <person name="Kim H.S."/>
            <person name="Kim J.-S."/>
            <person name="Suh M.K."/>
            <person name="Eom M.K."/>
            <person name="Lee J.-S."/>
        </authorList>
    </citation>
    <scope>NUCLEOTIDE SEQUENCE [LARGE SCALE GENOMIC DNA]</scope>
    <source>
        <strain evidence="3 4">SA3-5</strain>
    </source>
</reference>
<dbReference type="Pfam" id="PF07386">
    <property type="entry name" value="DUF1499"/>
    <property type="match status" value="1"/>
</dbReference>
<dbReference type="PROSITE" id="PS51257">
    <property type="entry name" value="PROKAR_LIPOPROTEIN"/>
    <property type="match status" value="1"/>
</dbReference>
<dbReference type="Proteomes" id="UP001212042">
    <property type="component" value="Unassembled WGS sequence"/>
</dbReference>
<dbReference type="InterPro" id="IPR010865">
    <property type="entry name" value="DUF1499"/>
</dbReference>
<keyword evidence="4" id="KW-1185">Reference proteome</keyword>
<organism evidence="3 4">
    <name type="scientific">Pseudomonas aestuarii</name>
    <dbReference type="NCBI Taxonomy" id="3018340"/>
    <lineage>
        <taxon>Bacteria</taxon>
        <taxon>Pseudomonadati</taxon>
        <taxon>Pseudomonadota</taxon>
        <taxon>Gammaproteobacteria</taxon>
        <taxon>Pseudomonadales</taxon>
        <taxon>Pseudomonadaceae</taxon>
        <taxon>Pseudomonas</taxon>
    </lineage>
</organism>
<dbReference type="RefSeq" id="WP_271348643.1">
    <property type="nucleotide sequence ID" value="NZ_JAQJZJ010000007.1"/>
</dbReference>
<keyword evidence="2" id="KW-0732">Signal</keyword>
<sequence length="161" mass="17939">MSQLPVRQKVLIRVTRPTHKPALAFALLVMLSACSGSPPDNLGVHDGRLTPCPESPNCVSSQASDEEHRVEPLPLKGSPSQTQALMVKLLADEPRARLIEQDANYLRAEFSSQVLRFVDDVEFLIGEQAVDVRSASRLGYSDLGVNRKRIERLRQRLDEQP</sequence>